<reference evidence="10" key="1">
    <citation type="submission" date="2016-04" db="EMBL/GenBank/DDBJ databases">
        <authorList>
            <person name="Evans L.H."/>
            <person name="Alamgir A."/>
            <person name="Owens N."/>
            <person name="Weber N.D."/>
            <person name="Virtaneva K."/>
            <person name="Barbian K."/>
            <person name="Babar A."/>
            <person name="Rosenke K."/>
        </authorList>
    </citation>
    <scope>NUCLEOTIDE SEQUENCE</scope>
    <source>
        <strain evidence="10">86</strain>
    </source>
</reference>
<dbReference type="PANTHER" id="PTHR43977">
    <property type="entry name" value="STRUCTURAL MAINTENANCE OF CHROMOSOMES PROTEIN 3"/>
    <property type="match status" value="1"/>
</dbReference>
<accession>A0A212JV09</accession>
<dbReference type="GO" id="GO:0006260">
    <property type="term" value="P:DNA replication"/>
    <property type="evidence" value="ECO:0007669"/>
    <property type="project" value="UniProtKB-UniRule"/>
</dbReference>
<dbReference type="HAMAP" id="MF_01894">
    <property type="entry name" value="Smc_prok"/>
    <property type="match status" value="1"/>
</dbReference>
<dbReference type="Pfam" id="PF02463">
    <property type="entry name" value="SMC_N"/>
    <property type="match status" value="1"/>
</dbReference>
<keyword evidence="2 7" id="KW-0963">Cytoplasm</keyword>
<comment type="similarity">
    <text evidence="7">Belongs to the SMC family.</text>
</comment>
<dbReference type="InterPro" id="IPR027417">
    <property type="entry name" value="P-loop_NTPase"/>
</dbReference>
<dbReference type="GO" id="GO:0005524">
    <property type="term" value="F:ATP binding"/>
    <property type="evidence" value="ECO:0007669"/>
    <property type="project" value="UniProtKB-UniRule"/>
</dbReference>
<feature type="coiled-coil region" evidence="7">
    <location>
        <begin position="171"/>
        <end position="205"/>
    </location>
</feature>
<evidence type="ECO:0000256" key="5">
    <source>
        <dbReference type="ARBA" id="ARBA00023054"/>
    </source>
</evidence>
<keyword evidence="5 7" id="KW-0175">Coiled coil</keyword>
<comment type="function">
    <text evidence="7">Required for chromosome condensation and partitioning.</text>
</comment>
<feature type="domain" description="RecF/RecN/SMC N-terminal" evidence="9">
    <location>
        <begin position="5"/>
        <end position="1132"/>
    </location>
</feature>
<dbReference type="SUPFAM" id="SSF52540">
    <property type="entry name" value="P-loop containing nucleoside triphosphate hydrolases"/>
    <property type="match status" value="1"/>
</dbReference>
<dbReference type="InterPro" id="IPR011890">
    <property type="entry name" value="SMC_prok"/>
</dbReference>
<evidence type="ECO:0000256" key="6">
    <source>
        <dbReference type="ARBA" id="ARBA00023125"/>
    </source>
</evidence>
<evidence type="ECO:0000256" key="3">
    <source>
        <dbReference type="ARBA" id="ARBA00022741"/>
    </source>
</evidence>
<feature type="coiled-coil region" evidence="7">
    <location>
        <begin position="287"/>
        <end position="356"/>
    </location>
</feature>
<feature type="compositionally biased region" description="Basic and acidic residues" evidence="8">
    <location>
        <begin position="658"/>
        <end position="676"/>
    </location>
</feature>
<dbReference type="GO" id="GO:0030261">
    <property type="term" value="P:chromosome condensation"/>
    <property type="evidence" value="ECO:0007669"/>
    <property type="project" value="InterPro"/>
</dbReference>
<gene>
    <name evidence="7 10" type="primary">smc</name>
    <name evidence="10" type="ORF">KL86APRO_11704</name>
</gene>
<dbReference type="EMBL" id="FLUO01000001">
    <property type="protein sequence ID" value="SBW03281.1"/>
    <property type="molecule type" value="Genomic_DNA"/>
</dbReference>
<evidence type="ECO:0000313" key="10">
    <source>
        <dbReference type="EMBL" id="SBW03281.1"/>
    </source>
</evidence>
<feature type="coiled-coil region" evidence="7">
    <location>
        <begin position="385"/>
        <end position="433"/>
    </location>
</feature>
<dbReference type="InterPro" id="IPR024704">
    <property type="entry name" value="SMC"/>
</dbReference>
<evidence type="ECO:0000256" key="7">
    <source>
        <dbReference type="HAMAP-Rule" id="MF_01894"/>
    </source>
</evidence>
<evidence type="ECO:0000256" key="8">
    <source>
        <dbReference type="SAM" id="MobiDB-lite"/>
    </source>
</evidence>
<feature type="coiled-coil region" evidence="7">
    <location>
        <begin position="854"/>
        <end position="895"/>
    </location>
</feature>
<dbReference type="PIRSF" id="PIRSF005719">
    <property type="entry name" value="SMC"/>
    <property type="match status" value="1"/>
</dbReference>
<organism evidence="10">
    <name type="scientific">uncultured Alphaproteobacteria bacterium</name>
    <dbReference type="NCBI Taxonomy" id="91750"/>
    <lineage>
        <taxon>Bacteria</taxon>
        <taxon>Pseudomonadati</taxon>
        <taxon>Pseudomonadota</taxon>
        <taxon>Alphaproteobacteria</taxon>
        <taxon>environmental samples</taxon>
    </lineage>
</organism>
<protein>
    <recommendedName>
        <fullName evidence="7">Chromosome partition protein Smc</fullName>
    </recommendedName>
</protein>
<proteinExistence type="inferred from homology"/>
<dbReference type="GO" id="GO:0007059">
    <property type="term" value="P:chromosome segregation"/>
    <property type="evidence" value="ECO:0007669"/>
    <property type="project" value="UniProtKB-UniRule"/>
</dbReference>
<evidence type="ECO:0000256" key="4">
    <source>
        <dbReference type="ARBA" id="ARBA00022840"/>
    </source>
</evidence>
<dbReference type="InterPro" id="IPR003395">
    <property type="entry name" value="RecF/RecN/SMC_N"/>
</dbReference>
<evidence type="ECO:0000256" key="1">
    <source>
        <dbReference type="ARBA" id="ARBA00004496"/>
    </source>
</evidence>
<dbReference type="GO" id="GO:0016887">
    <property type="term" value="F:ATP hydrolysis activity"/>
    <property type="evidence" value="ECO:0007669"/>
    <property type="project" value="InterPro"/>
</dbReference>
<comment type="domain">
    <text evidence="7">Contains large globular domains required for ATP hydrolysis at each terminus and a third globular domain forming a flexible hinge near the middle of the molecule. These domains are separated by coiled-coil structures.</text>
</comment>
<keyword evidence="4 7" id="KW-0067">ATP-binding</keyword>
<dbReference type="GO" id="GO:0003677">
    <property type="term" value="F:DNA binding"/>
    <property type="evidence" value="ECO:0007669"/>
    <property type="project" value="UniProtKB-UniRule"/>
</dbReference>
<dbReference type="AlphaFoldDB" id="A0A212JV09"/>
<feature type="binding site" evidence="7">
    <location>
        <begin position="33"/>
        <end position="40"/>
    </location>
    <ligand>
        <name>ATP</name>
        <dbReference type="ChEBI" id="CHEBI:30616"/>
    </ligand>
</feature>
<dbReference type="GO" id="GO:0005737">
    <property type="term" value="C:cytoplasm"/>
    <property type="evidence" value="ECO:0007669"/>
    <property type="project" value="UniProtKB-SubCell"/>
</dbReference>
<sequence>MIQFTKLRLSGFKSFVEPTELLVEPGLTGVVGPNGCGKSNLVEAMRWVMGETSAKQMRGGEMDDVIFAGSRERPPRNLAEVTLTLDNRARLAPAALNTADELEVTRRIERGGGSTYRVNGKEVRARDVQLLFADAATGARSTAIVSQGKISELIAAAPAQRRALLEEAAGISGLYSRRHEAELRLRAAENNLARLDDVLGALATQKQGLDRQARQAAKYRTLSDEIRALEIALTRRTWEDAAAALGEARARFAEADAAVTAATAAAAEAATLQADAFSAVDPARERAGEAQQALQKLVSERDAIDQEERRLERATRGNAERLEQIAGDLARAEAQIADAEGRRAAVSAERDRLAAEAADAPAALARAAERANAADAERAAADAALATATTRLAEAEAAAKAAQRRRAEADAALARVAARIAQVERQIAEAESRRVPPERLAAAEAALAAAEADVETRAGARDAAEAARAAAETARSDAAARFAEADAALRRIDAEIDALRAVLAAGQKPGGAPVLDRVRAEPGFEAAAAALLDHGADAPEDDGASPRGWRTYPPLANAPPAPAGLPGLAPHVDAPPALARRLALACIAPDAATADRLAPTLAPGQTLISRDGGLWRWDGYVIRPGAPSAAATRLEQANRLRALEADRPARAEAQAAAARDRDAARDAAQRAEADERAARDAARAAEAAVATARGARDRLSRERAEAEDRRAAFAETHAALCTERAEADAARAAIGAEAEAAPESLREALALARKEADAARGRAFDARAAESALAREDRLRADRIAQLAAEAEDWLRRGKAALDHRATLATRRAEAEAERDSLRARPQALGERRSEVLNALAAAEGTQRRAADALAVAESAARAADARLKETERAAAAAREDRVRAEAAVERREQAGREVAQRCRDQLGCGVDDLAPAAELAEAATADLEARAERRAAERERLGPVNLRAEIEADDVGKQIAGLTSERDDLLAAIARLRQGIAALNREGRERLQASFETVNRAFQEIFTRLFGGGRAHLSLIEGDDPLAAGLEIMASPPGKRLQLLSLLSGGEQALTALALLFAVFHSNPAPICILDEVDAPLDDANVDRFCGLIGEIAGAGRTRFLVITHHRMTMARMNRLFGVTMAERGVSQLVSVDLGVAETLRESPLLV</sequence>
<feature type="region of interest" description="Disordered" evidence="8">
    <location>
        <begin position="645"/>
        <end position="676"/>
    </location>
</feature>
<name>A0A212JV09_9PROT</name>
<keyword evidence="3 7" id="KW-0547">Nucleotide-binding</keyword>
<evidence type="ECO:0000256" key="2">
    <source>
        <dbReference type="ARBA" id="ARBA00022490"/>
    </source>
</evidence>
<evidence type="ECO:0000259" key="9">
    <source>
        <dbReference type="Pfam" id="PF02463"/>
    </source>
</evidence>
<dbReference type="Gene3D" id="3.40.50.300">
    <property type="entry name" value="P-loop containing nucleotide triphosphate hydrolases"/>
    <property type="match status" value="2"/>
</dbReference>
<dbReference type="FunFam" id="3.40.50.300:FF:000901">
    <property type="entry name" value="Chromosome partition protein Smc"/>
    <property type="match status" value="1"/>
</dbReference>
<comment type="subunit">
    <text evidence="7">Homodimer.</text>
</comment>
<comment type="subcellular location">
    <subcellularLocation>
        <location evidence="1 7">Cytoplasm</location>
    </subcellularLocation>
</comment>
<dbReference type="GO" id="GO:0007062">
    <property type="term" value="P:sister chromatid cohesion"/>
    <property type="evidence" value="ECO:0007669"/>
    <property type="project" value="InterPro"/>
</dbReference>
<keyword evidence="6 7" id="KW-0238">DNA-binding</keyword>
<feature type="region of interest" description="Disordered" evidence="8">
    <location>
        <begin position="533"/>
        <end position="558"/>
    </location>
</feature>